<gene>
    <name evidence="1" type="ORF">PROQFM164_S08g000045</name>
</gene>
<dbReference type="AlphaFoldDB" id="W6QV34"/>
<protein>
    <submittedName>
        <fullName evidence="1">Uncharacterized protein</fullName>
    </submittedName>
</protein>
<keyword evidence="2" id="KW-1185">Reference proteome</keyword>
<evidence type="ECO:0000313" key="1">
    <source>
        <dbReference type="EMBL" id="CDM37994.1"/>
    </source>
</evidence>
<dbReference type="Proteomes" id="UP000030686">
    <property type="component" value="Unassembled WGS sequence"/>
</dbReference>
<proteinExistence type="predicted"/>
<name>W6QV34_PENRF</name>
<accession>W6QV34</accession>
<reference evidence="1" key="1">
    <citation type="journal article" date="2014" name="Nat. Commun.">
        <title>Multiple recent horizontal transfers of a large genomic region in cheese making fungi.</title>
        <authorList>
            <person name="Cheeseman K."/>
            <person name="Ropars J."/>
            <person name="Renault P."/>
            <person name="Dupont J."/>
            <person name="Gouzy J."/>
            <person name="Branca A."/>
            <person name="Abraham A.L."/>
            <person name="Ceppi M."/>
            <person name="Conseiller E."/>
            <person name="Debuchy R."/>
            <person name="Malagnac F."/>
            <person name="Goarin A."/>
            <person name="Silar P."/>
            <person name="Lacoste S."/>
            <person name="Sallet E."/>
            <person name="Bensimon A."/>
            <person name="Giraud T."/>
            <person name="Brygoo Y."/>
        </authorList>
    </citation>
    <scope>NUCLEOTIDE SEQUENCE [LARGE SCALE GENOMIC DNA]</scope>
    <source>
        <strain evidence="1">FM164</strain>
    </source>
</reference>
<evidence type="ECO:0000313" key="2">
    <source>
        <dbReference type="Proteomes" id="UP000030686"/>
    </source>
</evidence>
<organism evidence="1 2">
    <name type="scientific">Penicillium roqueforti (strain FM164)</name>
    <dbReference type="NCBI Taxonomy" id="1365484"/>
    <lineage>
        <taxon>Eukaryota</taxon>
        <taxon>Fungi</taxon>
        <taxon>Dikarya</taxon>
        <taxon>Ascomycota</taxon>
        <taxon>Pezizomycotina</taxon>
        <taxon>Eurotiomycetes</taxon>
        <taxon>Eurotiomycetidae</taxon>
        <taxon>Eurotiales</taxon>
        <taxon>Aspergillaceae</taxon>
        <taxon>Penicillium</taxon>
    </lineage>
</organism>
<dbReference type="EMBL" id="HG792022">
    <property type="protein sequence ID" value="CDM37994.1"/>
    <property type="molecule type" value="Genomic_DNA"/>
</dbReference>
<sequence>MDATGSRGLQHCSFVRSIVHVGCYLMYNIRSTKDAYLHRQDNVPKVPGPVLALALSRKY</sequence>